<dbReference type="AlphaFoldDB" id="A0AAU9UX74"/>
<sequence length="120" mass="14068">MADRRLTIGHIAENTRITYGSIQRILTNKDKNYRKRLWFREYETEIHHFDPKTKQQSMTWKQASSPTPKKIKVSSSAGKVMTLVLWDVEEIFMVEYFEKGAIITGSHYADLIKRLCETVS</sequence>
<dbReference type="InterPro" id="IPR052709">
    <property type="entry name" value="Transposase-MT_Hybrid"/>
</dbReference>
<dbReference type="EMBL" id="CAKOGL010000025">
    <property type="protein sequence ID" value="CAH2102647.1"/>
    <property type="molecule type" value="Genomic_DNA"/>
</dbReference>
<proteinExistence type="predicted"/>
<dbReference type="Proteomes" id="UP001153954">
    <property type="component" value="Unassembled WGS sequence"/>
</dbReference>
<dbReference type="GO" id="GO:0003676">
    <property type="term" value="F:nucleic acid binding"/>
    <property type="evidence" value="ECO:0007669"/>
    <property type="project" value="InterPro"/>
</dbReference>
<evidence type="ECO:0000313" key="1">
    <source>
        <dbReference type="EMBL" id="CAH2102647.1"/>
    </source>
</evidence>
<accession>A0AAU9UX74</accession>
<dbReference type="Pfam" id="PF01359">
    <property type="entry name" value="Transposase_1"/>
    <property type="match status" value="1"/>
</dbReference>
<dbReference type="Gene3D" id="3.30.420.10">
    <property type="entry name" value="Ribonuclease H-like superfamily/Ribonuclease H"/>
    <property type="match status" value="1"/>
</dbReference>
<dbReference type="InterPro" id="IPR036397">
    <property type="entry name" value="RNaseH_sf"/>
</dbReference>
<comment type="caution">
    <text evidence="1">The sequence shown here is derived from an EMBL/GenBank/DDBJ whole genome shotgun (WGS) entry which is preliminary data.</text>
</comment>
<dbReference type="PANTHER" id="PTHR46060:SF1">
    <property type="entry name" value="MARINER MOS1 TRANSPOSASE-LIKE PROTEIN"/>
    <property type="match status" value="1"/>
</dbReference>
<reference evidence="1" key="1">
    <citation type="submission" date="2022-03" db="EMBL/GenBank/DDBJ databases">
        <authorList>
            <person name="Tunstrom K."/>
        </authorList>
    </citation>
    <scope>NUCLEOTIDE SEQUENCE</scope>
</reference>
<organism evidence="1 2">
    <name type="scientific">Euphydryas editha</name>
    <name type="common">Edith's checkerspot</name>
    <dbReference type="NCBI Taxonomy" id="104508"/>
    <lineage>
        <taxon>Eukaryota</taxon>
        <taxon>Metazoa</taxon>
        <taxon>Ecdysozoa</taxon>
        <taxon>Arthropoda</taxon>
        <taxon>Hexapoda</taxon>
        <taxon>Insecta</taxon>
        <taxon>Pterygota</taxon>
        <taxon>Neoptera</taxon>
        <taxon>Endopterygota</taxon>
        <taxon>Lepidoptera</taxon>
        <taxon>Glossata</taxon>
        <taxon>Ditrysia</taxon>
        <taxon>Papilionoidea</taxon>
        <taxon>Nymphalidae</taxon>
        <taxon>Nymphalinae</taxon>
        <taxon>Euphydryas</taxon>
    </lineage>
</organism>
<dbReference type="PANTHER" id="PTHR46060">
    <property type="entry name" value="MARINER MOS1 TRANSPOSASE-LIKE PROTEIN"/>
    <property type="match status" value="1"/>
</dbReference>
<name>A0AAU9UX74_EUPED</name>
<evidence type="ECO:0008006" key="3">
    <source>
        <dbReference type="Google" id="ProtNLM"/>
    </source>
</evidence>
<dbReference type="InterPro" id="IPR001888">
    <property type="entry name" value="Transposase_1"/>
</dbReference>
<keyword evidence="2" id="KW-1185">Reference proteome</keyword>
<gene>
    <name evidence="1" type="ORF">EEDITHA_LOCUS17244</name>
</gene>
<protein>
    <recommendedName>
        <fullName evidence="3">Transposase</fullName>
    </recommendedName>
</protein>
<evidence type="ECO:0000313" key="2">
    <source>
        <dbReference type="Proteomes" id="UP001153954"/>
    </source>
</evidence>